<keyword evidence="3" id="KW-1185">Reference proteome</keyword>
<dbReference type="AlphaFoldDB" id="A0AAJ0EXV3"/>
<sequence length="225" mass="25113">MEHLKLPASCLGAGTKTSSVPRMCGQHQARKFYSAASNSWAKICSLATSTFHQATGSKSRLLISSIFFFSFSPSQRLDTGWSLTTQPDPFSHGSFRQAKTLQGLQTVSKAFGGSKPFFSSQLAIYEQRIGNPSHLSFAQGPVWTNSSRLSFRLPVTRVVWEPRPPRSSSLPFSRSHHSFPPAREKPPKSRPIRKLTPVVNLSKLEYWLQFALLQPVRHHNSSIVC</sequence>
<name>A0AAJ0EXV3_9PEZI</name>
<dbReference type="GeneID" id="85465300"/>
<dbReference type="RefSeq" id="XP_060431726.1">
    <property type="nucleotide sequence ID" value="XM_060580774.1"/>
</dbReference>
<reference evidence="2" key="1">
    <citation type="submission" date="2021-06" db="EMBL/GenBank/DDBJ databases">
        <title>Comparative genomics, transcriptomics and evolutionary studies reveal genomic signatures of adaptation to plant cell wall in hemibiotrophic fungi.</title>
        <authorList>
            <consortium name="DOE Joint Genome Institute"/>
            <person name="Baroncelli R."/>
            <person name="Diaz J.F."/>
            <person name="Benocci T."/>
            <person name="Peng M."/>
            <person name="Battaglia E."/>
            <person name="Haridas S."/>
            <person name="Andreopoulos W."/>
            <person name="Labutti K."/>
            <person name="Pangilinan J."/>
            <person name="Floch G.L."/>
            <person name="Makela M.R."/>
            <person name="Henrissat B."/>
            <person name="Grigoriev I.V."/>
            <person name="Crouch J.A."/>
            <person name="De Vries R.P."/>
            <person name="Sukno S.A."/>
            <person name="Thon M.R."/>
        </authorList>
    </citation>
    <scope>NUCLEOTIDE SEQUENCE</scope>
    <source>
        <strain evidence="2">CBS 193.32</strain>
    </source>
</reference>
<evidence type="ECO:0000256" key="1">
    <source>
        <dbReference type="SAM" id="MobiDB-lite"/>
    </source>
</evidence>
<evidence type="ECO:0000313" key="2">
    <source>
        <dbReference type="EMBL" id="KAK1688031.1"/>
    </source>
</evidence>
<dbReference type="EMBL" id="JAHMHR010000013">
    <property type="protein sequence ID" value="KAK1688031.1"/>
    <property type="molecule type" value="Genomic_DNA"/>
</dbReference>
<feature type="compositionally biased region" description="Low complexity" evidence="1">
    <location>
        <begin position="166"/>
        <end position="181"/>
    </location>
</feature>
<comment type="caution">
    <text evidence="2">The sequence shown here is derived from an EMBL/GenBank/DDBJ whole genome shotgun (WGS) entry which is preliminary data.</text>
</comment>
<accession>A0AAJ0EXV3</accession>
<gene>
    <name evidence="2" type="ORF">BDP55DRAFT_75702</name>
</gene>
<proteinExistence type="predicted"/>
<evidence type="ECO:0000313" key="3">
    <source>
        <dbReference type="Proteomes" id="UP001224890"/>
    </source>
</evidence>
<organism evidence="2 3">
    <name type="scientific">Colletotrichum godetiae</name>
    <dbReference type="NCBI Taxonomy" id="1209918"/>
    <lineage>
        <taxon>Eukaryota</taxon>
        <taxon>Fungi</taxon>
        <taxon>Dikarya</taxon>
        <taxon>Ascomycota</taxon>
        <taxon>Pezizomycotina</taxon>
        <taxon>Sordariomycetes</taxon>
        <taxon>Hypocreomycetidae</taxon>
        <taxon>Glomerellales</taxon>
        <taxon>Glomerellaceae</taxon>
        <taxon>Colletotrichum</taxon>
        <taxon>Colletotrichum acutatum species complex</taxon>
    </lineage>
</organism>
<feature type="region of interest" description="Disordered" evidence="1">
    <location>
        <begin position="163"/>
        <end position="191"/>
    </location>
</feature>
<dbReference type="Proteomes" id="UP001224890">
    <property type="component" value="Unassembled WGS sequence"/>
</dbReference>
<protein>
    <submittedName>
        <fullName evidence="2">Uncharacterized protein</fullName>
    </submittedName>
</protein>